<dbReference type="Pfam" id="PF02527">
    <property type="entry name" value="GidB"/>
    <property type="match status" value="1"/>
</dbReference>
<dbReference type="Proteomes" id="UP000007468">
    <property type="component" value="Chromosome"/>
</dbReference>
<dbReference type="FunFam" id="3.40.50.150:FF:000041">
    <property type="entry name" value="Ribosomal RNA small subunit methyltransferase G"/>
    <property type="match status" value="1"/>
</dbReference>
<dbReference type="RefSeq" id="WP_014263236.1">
    <property type="nucleotide sequence ID" value="NC_016630.1"/>
</dbReference>
<proteinExistence type="inferred from homology"/>
<dbReference type="HAMAP" id="MF_00074">
    <property type="entry name" value="16SrRNA_methyltr_G"/>
    <property type="match status" value="1"/>
</dbReference>
<dbReference type="GO" id="GO:0070043">
    <property type="term" value="F:rRNA (guanine-N7-)-methyltransferase activity"/>
    <property type="evidence" value="ECO:0007669"/>
    <property type="project" value="UniProtKB-UniRule"/>
</dbReference>
<reference evidence="8" key="1">
    <citation type="submission" date="2010-12" db="EMBL/GenBank/DDBJ databases">
        <title>The genome sequence of Filifactor alocis strain ATCC 35896.</title>
        <authorList>
            <consortium name="The Broad Institute Genome Sequencing Platform"/>
            <person name="Ward D."/>
            <person name="Earl A."/>
            <person name="Feldgarden M."/>
            <person name="Young S.K."/>
            <person name="Gargeya S."/>
            <person name="Zeng Q."/>
            <person name="Alvarado L."/>
            <person name="Berlin A."/>
            <person name="Bochicchio J."/>
            <person name="Chapman S.B."/>
            <person name="Chen Z."/>
            <person name="Freedman E."/>
            <person name="Gellesch M."/>
            <person name="Goldberg J."/>
            <person name="Griggs A."/>
            <person name="Gujja S."/>
            <person name="Heilman E."/>
            <person name="Heiman D."/>
            <person name="Howarth C."/>
            <person name="Mehta T."/>
            <person name="Neiman D."/>
            <person name="Pearson M."/>
            <person name="Roberts A."/>
            <person name="Saif S."/>
            <person name="Shea T."/>
            <person name="Shenoy N."/>
            <person name="Sisk P."/>
            <person name="Stolte C."/>
            <person name="Sykes S."/>
            <person name="White J."/>
            <person name="Yandava C."/>
            <person name="Izard J."/>
            <person name="Blanton J.M."/>
            <person name="Baranova O.V."/>
            <person name="Tanner A.C."/>
            <person name="Dewhirst F.E."/>
            <person name="Haas B."/>
            <person name="Nusbaum C."/>
            <person name="Birren B."/>
        </authorList>
    </citation>
    <scope>NUCLEOTIDE SEQUENCE [LARGE SCALE GENOMIC DNA]</scope>
    <source>
        <strain evidence="8">ATCC 35896 / D40 B5</strain>
    </source>
</reference>
<dbReference type="PANTHER" id="PTHR31760">
    <property type="entry name" value="S-ADENOSYL-L-METHIONINE-DEPENDENT METHYLTRANSFERASES SUPERFAMILY PROTEIN"/>
    <property type="match status" value="1"/>
</dbReference>
<evidence type="ECO:0000313" key="7">
    <source>
        <dbReference type="EMBL" id="EFE27954.1"/>
    </source>
</evidence>
<keyword evidence="3 6" id="KW-0489">Methyltransferase</keyword>
<evidence type="ECO:0000256" key="4">
    <source>
        <dbReference type="ARBA" id="ARBA00022679"/>
    </source>
</evidence>
<keyword evidence="2 6" id="KW-0698">rRNA processing</keyword>
<keyword evidence="5 6" id="KW-0949">S-adenosyl-L-methionine</keyword>
<dbReference type="NCBIfam" id="TIGR00138">
    <property type="entry name" value="rsmG_gidB"/>
    <property type="match status" value="1"/>
</dbReference>
<dbReference type="InterPro" id="IPR029063">
    <property type="entry name" value="SAM-dependent_MTases_sf"/>
</dbReference>
<feature type="binding site" evidence="6">
    <location>
        <position position="77"/>
    </location>
    <ligand>
        <name>S-adenosyl-L-methionine</name>
        <dbReference type="ChEBI" id="CHEBI:59789"/>
    </ligand>
</feature>
<dbReference type="OrthoDB" id="9808773at2"/>
<dbReference type="CDD" id="cd02440">
    <property type="entry name" value="AdoMet_MTases"/>
    <property type="match status" value="1"/>
</dbReference>
<evidence type="ECO:0000256" key="1">
    <source>
        <dbReference type="ARBA" id="ARBA00022490"/>
    </source>
</evidence>
<dbReference type="PANTHER" id="PTHR31760:SF0">
    <property type="entry name" value="S-ADENOSYL-L-METHIONINE-DEPENDENT METHYLTRANSFERASES SUPERFAMILY PROTEIN"/>
    <property type="match status" value="1"/>
</dbReference>
<comment type="subcellular location">
    <subcellularLocation>
        <location evidence="6">Cytoplasm</location>
    </subcellularLocation>
</comment>
<keyword evidence="8" id="KW-1185">Reference proteome</keyword>
<accession>D6GSW9</accession>
<dbReference type="EMBL" id="CP002390">
    <property type="protein sequence ID" value="EFE27954.1"/>
    <property type="molecule type" value="Genomic_DNA"/>
</dbReference>
<dbReference type="PATRIC" id="fig|546269.5.peg.1810"/>
<keyword evidence="4 6" id="KW-0808">Transferase</keyword>
<name>D6GSW9_FILAD</name>
<dbReference type="AlphaFoldDB" id="D6GSW9"/>
<keyword evidence="1 6" id="KW-0963">Cytoplasm</keyword>
<dbReference type="InterPro" id="IPR003682">
    <property type="entry name" value="rRNA_ssu_MeTfrase_G"/>
</dbReference>
<dbReference type="KEGG" id="faa:HMPREF0389_01206"/>
<dbReference type="eggNOG" id="COG0357">
    <property type="taxonomic scope" value="Bacteria"/>
</dbReference>
<feature type="binding site" evidence="6">
    <location>
        <begin position="128"/>
        <end position="129"/>
    </location>
    <ligand>
        <name>S-adenosyl-L-methionine</name>
        <dbReference type="ChEBI" id="CHEBI:59789"/>
    </ligand>
</feature>
<dbReference type="SUPFAM" id="SSF53335">
    <property type="entry name" value="S-adenosyl-L-methionine-dependent methyltransferases"/>
    <property type="match status" value="1"/>
</dbReference>
<dbReference type="Gene3D" id="3.40.50.150">
    <property type="entry name" value="Vaccinia Virus protein VP39"/>
    <property type="match status" value="1"/>
</dbReference>
<gene>
    <name evidence="6" type="primary">rsmG</name>
    <name evidence="7" type="synonym">gidB</name>
    <name evidence="7" type="ordered locus">HMPREF0389_01206</name>
</gene>
<evidence type="ECO:0000256" key="6">
    <source>
        <dbReference type="HAMAP-Rule" id="MF_00074"/>
    </source>
</evidence>
<sequence length="237" mass="26928">MKNTILKDGLALWNQQITEQQEFDFHIYMQHLLEKNKVMNLTNITEENEIYTKHFLDSLSCLSVYPIPKNSTVIDIGTGAGFPSVPIKIMRRDLKMTLLDSLNKRINFLKEVGEVLHFEDMTYLHGRAEDLAQKAEYRQMYDFAVSRAVASLPVLLEYTIPFLKIGGIFICQKGPQAMQEIAQSKSALKLLGAKVEDSIPVKIGTTDLEHSILIIKKIECTSKKYPRKAGKPSKEPL</sequence>
<feature type="binding site" evidence="6">
    <location>
        <position position="82"/>
    </location>
    <ligand>
        <name>S-adenosyl-L-methionine</name>
        <dbReference type="ChEBI" id="CHEBI:59789"/>
    </ligand>
</feature>
<organism evidence="7 8">
    <name type="scientific">Filifactor alocis (strain ATCC 35896 / CCUG 47790 / D40 B5)</name>
    <name type="common">Fusobacterium alocis</name>
    <dbReference type="NCBI Taxonomy" id="546269"/>
    <lineage>
        <taxon>Bacteria</taxon>
        <taxon>Bacillati</taxon>
        <taxon>Bacillota</taxon>
        <taxon>Clostridia</taxon>
        <taxon>Peptostreptococcales</taxon>
        <taxon>Filifactoraceae</taxon>
        <taxon>Filifactor</taxon>
    </lineage>
</organism>
<dbReference type="STRING" id="546269.HMPREF0389_01206"/>
<comment type="caution">
    <text evidence="6">Lacks conserved residue(s) required for the propagation of feature annotation.</text>
</comment>
<comment type="function">
    <text evidence="6">Specifically methylates the N7 position of a guanine in 16S rRNA.</text>
</comment>
<evidence type="ECO:0000256" key="3">
    <source>
        <dbReference type="ARBA" id="ARBA00022603"/>
    </source>
</evidence>
<feature type="binding site" evidence="6">
    <location>
        <position position="147"/>
    </location>
    <ligand>
        <name>S-adenosyl-L-methionine</name>
        <dbReference type="ChEBI" id="CHEBI:59789"/>
    </ligand>
</feature>
<protein>
    <recommendedName>
        <fullName evidence="6">Ribosomal RNA small subunit methyltransferase G</fullName>
        <ecNumber evidence="6">2.1.1.-</ecNumber>
    </recommendedName>
    <alternativeName>
        <fullName evidence="6">16S rRNA 7-methylguanosine methyltransferase</fullName>
        <shortName evidence="6">16S rRNA m7G methyltransferase</shortName>
    </alternativeName>
</protein>
<dbReference type="EC" id="2.1.1.-" evidence="6"/>
<evidence type="ECO:0000256" key="5">
    <source>
        <dbReference type="ARBA" id="ARBA00022691"/>
    </source>
</evidence>
<evidence type="ECO:0000313" key="8">
    <source>
        <dbReference type="Proteomes" id="UP000007468"/>
    </source>
</evidence>
<comment type="similarity">
    <text evidence="6">Belongs to the methyltransferase superfamily. RNA methyltransferase RsmG family.</text>
</comment>
<dbReference type="GO" id="GO:0005829">
    <property type="term" value="C:cytosol"/>
    <property type="evidence" value="ECO:0007669"/>
    <property type="project" value="TreeGrafter"/>
</dbReference>
<dbReference type="PIRSF" id="PIRSF003078">
    <property type="entry name" value="GidB"/>
    <property type="match status" value="1"/>
</dbReference>
<evidence type="ECO:0000256" key="2">
    <source>
        <dbReference type="ARBA" id="ARBA00022552"/>
    </source>
</evidence>